<feature type="transmembrane region" description="Helical" evidence="8">
    <location>
        <begin position="428"/>
        <end position="451"/>
    </location>
</feature>
<keyword evidence="6 8" id="KW-1133">Transmembrane helix</keyword>
<dbReference type="EMBL" id="JACOME010000001">
    <property type="protein sequence ID" value="MBC3844773.1"/>
    <property type="molecule type" value="Genomic_DNA"/>
</dbReference>
<keyword evidence="7 8" id="KW-0472">Membrane</keyword>
<evidence type="ECO:0000256" key="4">
    <source>
        <dbReference type="ARBA" id="ARBA00022475"/>
    </source>
</evidence>
<dbReference type="NCBIfam" id="TIGR00835">
    <property type="entry name" value="agcS"/>
    <property type="match status" value="1"/>
</dbReference>
<keyword evidence="5 8" id="KW-0812">Transmembrane</keyword>
<comment type="caution">
    <text evidence="10">The sequence shown here is derived from an EMBL/GenBank/DDBJ whole genome shotgun (WGS) entry which is preliminary data.</text>
</comment>
<evidence type="ECO:0000256" key="7">
    <source>
        <dbReference type="ARBA" id="ARBA00023136"/>
    </source>
</evidence>
<evidence type="ECO:0000256" key="5">
    <source>
        <dbReference type="ARBA" id="ARBA00022692"/>
    </source>
</evidence>
<feature type="transmembrane region" description="Helical" evidence="8">
    <location>
        <begin position="496"/>
        <end position="513"/>
    </location>
</feature>
<feature type="transmembrane region" description="Helical" evidence="8">
    <location>
        <begin position="382"/>
        <end position="402"/>
    </location>
</feature>
<keyword evidence="11" id="KW-1185">Reference proteome</keyword>
<comment type="subcellular location">
    <subcellularLocation>
        <location evidence="1 8">Cell membrane</location>
        <topology evidence="1 8">Multi-pass membrane protein</topology>
    </subcellularLocation>
</comment>
<evidence type="ECO:0000256" key="3">
    <source>
        <dbReference type="ARBA" id="ARBA00022448"/>
    </source>
</evidence>
<name>A0ABR6XXR7_9FLAO</name>
<dbReference type="InterPro" id="IPR001463">
    <property type="entry name" value="Na/Ala_symport"/>
</dbReference>
<dbReference type="Pfam" id="PF01235">
    <property type="entry name" value="Na_Ala_symp"/>
    <property type="match status" value="1"/>
</dbReference>
<reference evidence="10 11" key="1">
    <citation type="submission" date="2020-08" db="EMBL/GenBank/DDBJ databases">
        <title>Winogradskyella ouciana sp. nov., isolated from the hadal seawater of the Mariana Trench.</title>
        <authorList>
            <person name="He X."/>
        </authorList>
    </citation>
    <scope>NUCLEOTIDE SEQUENCE [LARGE SCALE GENOMIC DNA]</scope>
    <source>
        <strain evidence="10 11">KCTC 22026</strain>
    </source>
</reference>
<dbReference type="Proteomes" id="UP000607435">
    <property type="component" value="Unassembled WGS sequence"/>
</dbReference>
<evidence type="ECO:0000256" key="6">
    <source>
        <dbReference type="ARBA" id="ARBA00022989"/>
    </source>
</evidence>
<keyword evidence="4 8" id="KW-1003">Cell membrane</keyword>
<evidence type="ECO:0000256" key="2">
    <source>
        <dbReference type="ARBA" id="ARBA00009261"/>
    </source>
</evidence>
<feature type="signal peptide" evidence="9">
    <location>
        <begin position="1"/>
        <end position="19"/>
    </location>
</feature>
<evidence type="ECO:0000256" key="9">
    <source>
        <dbReference type="SAM" id="SignalP"/>
    </source>
</evidence>
<keyword evidence="8" id="KW-0769">Symport</keyword>
<keyword evidence="9" id="KW-0732">Signal</keyword>
<dbReference type="PRINTS" id="PR00175">
    <property type="entry name" value="NAALASMPORT"/>
</dbReference>
<feature type="chain" id="PRO_5046422220" evidence="9">
    <location>
        <begin position="20"/>
        <end position="531"/>
    </location>
</feature>
<accession>A0ABR6XXR7</accession>
<gene>
    <name evidence="10" type="ORF">H6H04_00135</name>
</gene>
<evidence type="ECO:0000313" key="11">
    <source>
        <dbReference type="Proteomes" id="UP000607435"/>
    </source>
</evidence>
<dbReference type="PANTHER" id="PTHR30330">
    <property type="entry name" value="AGSS FAMILY TRANSPORTER, SODIUM-ALANINE"/>
    <property type="match status" value="1"/>
</dbReference>
<feature type="transmembrane region" description="Helical" evidence="8">
    <location>
        <begin position="219"/>
        <end position="241"/>
    </location>
</feature>
<keyword evidence="3 8" id="KW-0813">Transport</keyword>
<evidence type="ECO:0000313" key="10">
    <source>
        <dbReference type="EMBL" id="MBC3844773.1"/>
    </source>
</evidence>
<proteinExistence type="inferred from homology"/>
<organism evidence="10 11">
    <name type="scientific">Winogradskyella echinorum</name>
    <dbReference type="NCBI Taxonomy" id="538189"/>
    <lineage>
        <taxon>Bacteria</taxon>
        <taxon>Pseudomonadati</taxon>
        <taxon>Bacteroidota</taxon>
        <taxon>Flavobacteriia</taxon>
        <taxon>Flavobacteriales</taxon>
        <taxon>Flavobacteriaceae</taxon>
        <taxon>Winogradskyella</taxon>
    </lineage>
</organism>
<protein>
    <submittedName>
        <fullName evidence="10">Alanine:cation symporter family protein</fullName>
    </submittedName>
</protein>
<evidence type="ECO:0000256" key="8">
    <source>
        <dbReference type="RuleBase" id="RU363064"/>
    </source>
</evidence>
<feature type="transmembrane region" description="Helical" evidence="8">
    <location>
        <begin position="318"/>
        <end position="341"/>
    </location>
</feature>
<dbReference type="RefSeq" id="WP_186843920.1">
    <property type="nucleotide sequence ID" value="NZ_JACOME010000001.1"/>
</dbReference>
<evidence type="ECO:0000256" key="1">
    <source>
        <dbReference type="ARBA" id="ARBA00004651"/>
    </source>
</evidence>
<dbReference type="PANTHER" id="PTHR30330:SF3">
    <property type="entry name" value="TRANSCRIPTIONAL REGULATOR, LRP FAMILY"/>
    <property type="match status" value="1"/>
</dbReference>
<sequence length="531" mass="56930">MKKYLLSIFALVLPLLNFAQETQEMGIDQKIDQAFGNATGWFVEAVFYQIPFTDTVSVYWVLFPLILGALYFTFYFNFINFRGFLTSINIVRGKYDEIDHHESLVAAGDATPGGDIRETIAVEDHDGEVSHFQALTAALSATVGLGNIAGVAIAVSIGGAGATFWMIIAGFLGMASKFVECTLGVKYRDIGEDGTVYGGPMYYLTKGLKSKGMGGLGRVLAVLFAIFVIGGSFGGGNMFQVNQAFQLVENISGGEQSILNGYGWAFGLVMAILVGIVIIGGIKKIAKVTDKIVPFMVAIYVAASLFVIFAKFDMVGSAFAAIWNGAFSPEGIAGGAVGVLIQGFRRAAFSNEAGIGSASIAHSAVKTKYAASEGMVALLEPFIDTVVVCTMTALVLIITGFVDPLNPPANDAQAILLTSSAFESSISWFPYVLTVAVVLFAFSSMISWSYYGFQGWSYLFGRSKKTEYTYKVIFCIFVIIGAAASLDSVIGFSDAMVFAMMVPNMVGLILLAPKVKEELKRYMKAIKVSKA</sequence>
<feature type="transmembrane region" description="Helical" evidence="8">
    <location>
        <begin position="472"/>
        <end position="490"/>
    </location>
</feature>
<dbReference type="Gene3D" id="1.20.1740.10">
    <property type="entry name" value="Amino acid/polyamine transporter I"/>
    <property type="match status" value="1"/>
</dbReference>
<comment type="similarity">
    <text evidence="2 8">Belongs to the alanine or glycine:cation symporter (AGCS) (TC 2.A.25) family.</text>
</comment>
<feature type="transmembrane region" description="Helical" evidence="8">
    <location>
        <begin position="58"/>
        <end position="78"/>
    </location>
</feature>
<feature type="transmembrane region" description="Helical" evidence="8">
    <location>
        <begin position="261"/>
        <end position="280"/>
    </location>
</feature>
<feature type="transmembrane region" description="Helical" evidence="8">
    <location>
        <begin position="292"/>
        <end position="312"/>
    </location>
</feature>